<evidence type="ECO:0000313" key="1">
    <source>
        <dbReference type="EMBL" id="KAF4723661.1"/>
    </source>
</evidence>
<comment type="caution">
    <text evidence="1">The sequence shown here is derived from an EMBL/GenBank/DDBJ whole genome shotgun (WGS) entry which is preliminary data.</text>
</comment>
<name>A0A7J6RTD5_PEROL</name>
<proteinExistence type="predicted"/>
<dbReference type="EMBL" id="JABANM010019947">
    <property type="protein sequence ID" value="KAF4723661.1"/>
    <property type="molecule type" value="Genomic_DNA"/>
</dbReference>
<organism evidence="1 2">
    <name type="scientific">Perkinsus olseni</name>
    <name type="common">Perkinsus atlanticus</name>
    <dbReference type="NCBI Taxonomy" id="32597"/>
    <lineage>
        <taxon>Eukaryota</taxon>
        <taxon>Sar</taxon>
        <taxon>Alveolata</taxon>
        <taxon>Perkinsozoa</taxon>
        <taxon>Perkinsea</taxon>
        <taxon>Perkinsida</taxon>
        <taxon>Perkinsidae</taxon>
        <taxon>Perkinsus</taxon>
    </lineage>
</organism>
<dbReference type="Proteomes" id="UP000574390">
    <property type="component" value="Unassembled WGS sequence"/>
</dbReference>
<accession>A0A7J6RTD5</accession>
<dbReference type="AlphaFoldDB" id="A0A7J6RTD5"/>
<evidence type="ECO:0000313" key="2">
    <source>
        <dbReference type="Proteomes" id="UP000574390"/>
    </source>
</evidence>
<sequence>MPVTENELFLTDEEGPAPNGVYYGFTGDGTRATVEFNKTAQVKHVKVDGPDKRRYNEFLFAMVGKAIHGAFRKDWDRSGMAHVLLEPVDREKFNGSRESFSHAQINTVEGRPFTTMDLPRLFGKASTAKVARNRTVRRLKTIGNTLSGFLRHRKDDDNLQLLIDSIIESD</sequence>
<reference evidence="1 2" key="1">
    <citation type="submission" date="2020-04" db="EMBL/GenBank/DDBJ databases">
        <title>Perkinsus olseni comparative genomics.</title>
        <authorList>
            <person name="Bogema D.R."/>
        </authorList>
    </citation>
    <scope>NUCLEOTIDE SEQUENCE [LARGE SCALE GENOMIC DNA]</scope>
    <source>
        <strain evidence="1">ATCC PRA-205</strain>
    </source>
</reference>
<gene>
    <name evidence="1" type="ORF">FOZ62_001925</name>
</gene>
<protein>
    <submittedName>
        <fullName evidence="1">Uncharacterized protein</fullName>
    </submittedName>
</protein>